<dbReference type="EMBL" id="GBXM01094555">
    <property type="protein sequence ID" value="JAH14022.1"/>
    <property type="molecule type" value="Transcribed_RNA"/>
</dbReference>
<proteinExistence type="predicted"/>
<evidence type="ECO:0000313" key="1">
    <source>
        <dbReference type="EMBL" id="JAH14022.1"/>
    </source>
</evidence>
<name>A0A0E9QBW9_ANGAN</name>
<reference evidence="1" key="2">
    <citation type="journal article" date="2015" name="Fish Shellfish Immunol.">
        <title>Early steps in the European eel (Anguilla anguilla)-Vibrio vulnificus interaction in the gills: Role of the RtxA13 toxin.</title>
        <authorList>
            <person name="Callol A."/>
            <person name="Pajuelo D."/>
            <person name="Ebbesson L."/>
            <person name="Teles M."/>
            <person name="MacKenzie S."/>
            <person name="Amaro C."/>
        </authorList>
    </citation>
    <scope>NUCLEOTIDE SEQUENCE</scope>
</reference>
<organism evidence="1">
    <name type="scientific">Anguilla anguilla</name>
    <name type="common">European freshwater eel</name>
    <name type="synonym">Muraena anguilla</name>
    <dbReference type="NCBI Taxonomy" id="7936"/>
    <lineage>
        <taxon>Eukaryota</taxon>
        <taxon>Metazoa</taxon>
        <taxon>Chordata</taxon>
        <taxon>Craniata</taxon>
        <taxon>Vertebrata</taxon>
        <taxon>Euteleostomi</taxon>
        <taxon>Actinopterygii</taxon>
        <taxon>Neopterygii</taxon>
        <taxon>Teleostei</taxon>
        <taxon>Anguilliformes</taxon>
        <taxon>Anguillidae</taxon>
        <taxon>Anguilla</taxon>
    </lineage>
</organism>
<protein>
    <submittedName>
        <fullName evidence="1">Uncharacterized protein</fullName>
    </submittedName>
</protein>
<accession>A0A0E9QBW9</accession>
<sequence length="18" mass="2090">MIGRPSSKIVTFETFLYT</sequence>
<reference evidence="1" key="1">
    <citation type="submission" date="2014-11" db="EMBL/GenBank/DDBJ databases">
        <authorList>
            <person name="Amaro Gonzalez C."/>
        </authorList>
    </citation>
    <scope>NUCLEOTIDE SEQUENCE</scope>
</reference>
<dbReference type="AlphaFoldDB" id="A0A0E9QBW9"/>